<dbReference type="SUPFAM" id="SSF55326">
    <property type="entry name" value="PurM N-terminal domain-like"/>
    <property type="match status" value="1"/>
</dbReference>
<keyword evidence="2" id="KW-0547">Nucleotide-binding</keyword>
<evidence type="ECO:0000256" key="1">
    <source>
        <dbReference type="ARBA" id="ARBA00022977"/>
    </source>
</evidence>
<dbReference type="GO" id="GO:0000287">
    <property type="term" value="F:magnesium ion binding"/>
    <property type="evidence" value="ECO:0007669"/>
    <property type="project" value="UniProtKB-UniRule"/>
</dbReference>
<feature type="binding site" evidence="2">
    <location>
        <position position="73"/>
    </location>
    <ligand>
        <name>Mg(2+)</name>
        <dbReference type="ChEBI" id="CHEBI:18420"/>
        <label>3</label>
    </ligand>
</feature>
<comment type="catalytic activity">
    <reaction evidence="2">
        <text>thiamine phosphate + ATP = thiamine diphosphate + ADP</text>
        <dbReference type="Rhea" id="RHEA:15913"/>
        <dbReference type="ChEBI" id="CHEBI:30616"/>
        <dbReference type="ChEBI" id="CHEBI:37575"/>
        <dbReference type="ChEBI" id="CHEBI:58937"/>
        <dbReference type="ChEBI" id="CHEBI:456216"/>
        <dbReference type="EC" id="2.7.4.16"/>
    </reaction>
</comment>
<feature type="binding site" evidence="2">
    <location>
        <position position="73"/>
    </location>
    <ligand>
        <name>Mg(2+)</name>
        <dbReference type="ChEBI" id="CHEBI:18420"/>
        <label>4</label>
    </ligand>
</feature>
<comment type="miscellaneous">
    <text evidence="2">Reaction mechanism of ThiL seems to utilize a direct, inline transfer of the gamma-phosphate of ATP to TMP rather than a phosphorylated enzyme intermediate.</text>
</comment>
<feature type="binding site" evidence="2">
    <location>
        <position position="257"/>
    </location>
    <ligand>
        <name>substrate</name>
    </ligand>
</feature>
<dbReference type="InterPro" id="IPR036676">
    <property type="entry name" value="PurM-like_C_sf"/>
</dbReference>
<dbReference type="InterPro" id="IPR016188">
    <property type="entry name" value="PurM-like_N"/>
</dbReference>
<dbReference type="RefSeq" id="WP_070072072.1">
    <property type="nucleotide sequence ID" value="NZ_CP017448.1"/>
</dbReference>
<evidence type="ECO:0000259" key="4">
    <source>
        <dbReference type="Pfam" id="PF02769"/>
    </source>
</evidence>
<dbReference type="PANTHER" id="PTHR30270:SF0">
    <property type="entry name" value="THIAMINE-MONOPHOSPHATE KINASE"/>
    <property type="match status" value="1"/>
</dbReference>
<dbReference type="EC" id="2.7.4.16" evidence="2"/>
<feature type="binding site" evidence="2">
    <location>
        <position position="120"/>
    </location>
    <ligand>
        <name>Mg(2+)</name>
        <dbReference type="ChEBI" id="CHEBI:18420"/>
        <label>1</label>
    </ligand>
</feature>
<keyword evidence="2 5" id="KW-0418">Kinase</keyword>
<dbReference type="NCBIfam" id="TIGR01379">
    <property type="entry name" value="thiL"/>
    <property type="match status" value="1"/>
</dbReference>
<evidence type="ECO:0000313" key="6">
    <source>
        <dbReference type="Proteomes" id="UP000095342"/>
    </source>
</evidence>
<dbReference type="InterPro" id="IPR010918">
    <property type="entry name" value="PurM-like_C_dom"/>
</dbReference>
<protein>
    <recommendedName>
        <fullName evidence="2">Thiamine-monophosphate kinase</fullName>
        <shortName evidence="2">TMP kinase</shortName>
        <shortName evidence="2">Thiamine-phosphate kinase</shortName>
        <ecNumber evidence="2">2.7.4.16</ecNumber>
    </recommendedName>
</protein>
<dbReference type="GO" id="GO:0009229">
    <property type="term" value="P:thiamine diphosphate biosynthetic process"/>
    <property type="evidence" value="ECO:0007669"/>
    <property type="project" value="UniProtKB-UniRule"/>
</dbReference>
<feature type="binding site" evidence="2">
    <location>
        <position position="312"/>
    </location>
    <ligand>
        <name>substrate</name>
    </ligand>
</feature>
<dbReference type="PIRSF" id="PIRSF005303">
    <property type="entry name" value="Thiam_monoph_kin"/>
    <property type="match status" value="1"/>
</dbReference>
<name>A0A1D8K6C0_9GAMM</name>
<gene>
    <name evidence="2" type="primary">thiL</name>
    <name evidence="5" type="ORF">BJI67_04790</name>
</gene>
<keyword evidence="2" id="KW-0808">Transferase</keyword>
<dbReference type="Gene3D" id="3.30.1330.10">
    <property type="entry name" value="PurM-like, N-terminal domain"/>
    <property type="match status" value="1"/>
</dbReference>
<feature type="binding site" evidence="2">
    <location>
        <position position="73"/>
    </location>
    <ligand>
        <name>Mg(2+)</name>
        <dbReference type="ChEBI" id="CHEBI:18420"/>
        <label>2</label>
    </ligand>
</feature>
<dbReference type="Proteomes" id="UP000095342">
    <property type="component" value="Chromosome"/>
</dbReference>
<dbReference type="GO" id="GO:0009228">
    <property type="term" value="P:thiamine biosynthetic process"/>
    <property type="evidence" value="ECO:0007669"/>
    <property type="project" value="UniProtKB-KW"/>
</dbReference>
<keyword evidence="6" id="KW-1185">Reference proteome</keyword>
<evidence type="ECO:0000259" key="3">
    <source>
        <dbReference type="Pfam" id="PF00586"/>
    </source>
</evidence>
<reference evidence="5 6" key="1">
    <citation type="submission" date="2016-09" db="EMBL/GenBank/DDBJ databases">
        <title>Acidihalobacter prosperus V6 (DSM14174).</title>
        <authorList>
            <person name="Khaleque H.N."/>
            <person name="Ramsay J.P."/>
            <person name="Murphy R.J.T."/>
            <person name="Kaksonen A.H."/>
            <person name="Boxall N.J."/>
            <person name="Watkin E.L.J."/>
        </authorList>
    </citation>
    <scope>NUCLEOTIDE SEQUENCE [LARGE SCALE GENOMIC DNA]</scope>
    <source>
        <strain evidence="5 6">V6</strain>
    </source>
</reference>
<comment type="pathway">
    <text evidence="2">Cofactor biosynthesis; thiamine diphosphate biosynthesis; thiamine diphosphate from thiamine phosphate: step 1/1.</text>
</comment>
<feature type="binding site" evidence="2">
    <location>
        <position position="43"/>
    </location>
    <ligand>
        <name>Mg(2+)</name>
        <dbReference type="ChEBI" id="CHEBI:18420"/>
        <label>4</label>
    </ligand>
</feature>
<accession>A0A1D8K6C0</accession>
<keyword evidence="1 2" id="KW-0784">Thiamine biosynthesis</keyword>
<feature type="binding site" evidence="2">
    <location>
        <position position="28"/>
    </location>
    <ligand>
        <name>Mg(2+)</name>
        <dbReference type="ChEBI" id="CHEBI:18420"/>
        <label>3</label>
    </ligand>
</feature>
<dbReference type="PANTHER" id="PTHR30270">
    <property type="entry name" value="THIAMINE-MONOPHOSPHATE KINASE"/>
    <property type="match status" value="1"/>
</dbReference>
<keyword evidence="2" id="KW-0479">Metal-binding</keyword>
<feature type="binding site" evidence="2">
    <location>
        <position position="52"/>
    </location>
    <ligand>
        <name>substrate</name>
    </ligand>
</feature>
<dbReference type="AlphaFoldDB" id="A0A1D8K6C0"/>
<feature type="binding site" evidence="2">
    <location>
        <position position="212"/>
    </location>
    <ligand>
        <name>Mg(2+)</name>
        <dbReference type="ChEBI" id="CHEBI:18420"/>
        <label>5</label>
    </ligand>
</feature>
<feature type="domain" description="PurM-like C-terminal" evidence="4">
    <location>
        <begin position="148"/>
        <end position="298"/>
    </location>
</feature>
<dbReference type="SUPFAM" id="SSF56042">
    <property type="entry name" value="PurM C-terminal domain-like"/>
    <property type="match status" value="1"/>
</dbReference>
<dbReference type="CDD" id="cd02194">
    <property type="entry name" value="ThiL"/>
    <property type="match status" value="1"/>
</dbReference>
<feature type="binding site" evidence="2">
    <location>
        <position position="144"/>
    </location>
    <ligand>
        <name>ATP</name>
        <dbReference type="ChEBI" id="CHEBI:30616"/>
    </ligand>
</feature>
<feature type="binding site" evidence="2">
    <location>
        <position position="211"/>
    </location>
    <ligand>
        <name>ATP</name>
        <dbReference type="ChEBI" id="CHEBI:30616"/>
    </ligand>
</feature>
<dbReference type="GO" id="GO:0005524">
    <property type="term" value="F:ATP binding"/>
    <property type="evidence" value="ECO:0007669"/>
    <property type="project" value="UniProtKB-UniRule"/>
</dbReference>
<dbReference type="InterPro" id="IPR036921">
    <property type="entry name" value="PurM-like_N_sf"/>
</dbReference>
<dbReference type="Pfam" id="PF00586">
    <property type="entry name" value="AIRS"/>
    <property type="match status" value="1"/>
</dbReference>
<feature type="binding site" evidence="2">
    <location>
        <position position="28"/>
    </location>
    <ligand>
        <name>Mg(2+)</name>
        <dbReference type="ChEBI" id="CHEBI:18420"/>
        <label>4</label>
    </ligand>
</feature>
<feature type="binding site" evidence="2">
    <location>
        <position position="45"/>
    </location>
    <ligand>
        <name>Mg(2+)</name>
        <dbReference type="ChEBI" id="CHEBI:18420"/>
        <label>1</label>
    </ligand>
</feature>
<evidence type="ECO:0000256" key="2">
    <source>
        <dbReference type="HAMAP-Rule" id="MF_02128"/>
    </source>
</evidence>
<keyword evidence="2" id="KW-0460">Magnesium</keyword>
<dbReference type="KEGG" id="aaeo:BJI67_04790"/>
<dbReference type="EMBL" id="CP017448">
    <property type="protein sequence ID" value="AOV16480.1"/>
    <property type="molecule type" value="Genomic_DNA"/>
</dbReference>
<dbReference type="GO" id="GO:0009030">
    <property type="term" value="F:thiamine-phosphate kinase activity"/>
    <property type="evidence" value="ECO:0007669"/>
    <property type="project" value="UniProtKB-UniRule"/>
</dbReference>
<comment type="similarity">
    <text evidence="2">Belongs to the thiamine-monophosphate kinase family.</text>
</comment>
<organism evidence="5 6">
    <name type="scientific">Acidihalobacter aeolianus</name>
    <dbReference type="NCBI Taxonomy" id="2792603"/>
    <lineage>
        <taxon>Bacteria</taxon>
        <taxon>Pseudomonadati</taxon>
        <taxon>Pseudomonadota</taxon>
        <taxon>Gammaproteobacteria</taxon>
        <taxon>Chromatiales</taxon>
        <taxon>Ectothiorhodospiraceae</taxon>
        <taxon>Acidihalobacter</taxon>
    </lineage>
</organism>
<feature type="binding site" evidence="2">
    <location>
        <begin position="119"/>
        <end position="120"/>
    </location>
    <ligand>
        <name>ATP</name>
        <dbReference type="ChEBI" id="CHEBI:30616"/>
    </ligand>
</feature>
<proteinExistence type="inferred from homology"/>
<feature type="binding site" evidence="2">
    <location>
        <position position="209"/>
    </location>
    <ligand>
        <name>Mg(2+)</name>
        <dbReference type="ChEBI" id="CHEBI:18420"/>
        <label>3</label>
    </ligand>
</feature>
<evidence type="ECO:0000313" key="5">
    <source>
        <dbReference type="EMBL" id="AOV16480.1"/>
    </source>
</evidence>
<dbReference type="Gene3D" id="3.90.650.10">
    <property type="entry name" value="PurM-like C-terminal domain"/>
    <property type="match status" value="1"/>
</dbReference>
<sequence>MSGEFELINRHFRRRSPRDDVVLGVGDDAALLRPPAGQVLAATVDTLIAGVHFPEQTDPADIGYKALAVNLSDLAAMGAEPTWVTLALSLPHADEHWLHAFAEGFHALAARHRVALVGGDTTRGPLSITVQALGWVPEGQALRRDGARPGDDLYVTGTLGDAGLGLAVLQGRAQVAAQYRAALLERLNRPEPRVEAGLALRRLASAAIDISDGLAADLGHLLAASGVGALVELPSLPRGDAVLVADPHGQLAMTAGDDYELAFTLPPGREGELAALAGRLPPVTRIGRIEASPGLRLVDAVGDPVAFSLQGYDHFREF</sequence>
<dbReference type="HAMAP" id="MF_02128">
    <property type="entry name" value="TMP_kinase"/>
    <property type="match status" value="1"/>
</dbReference>
<dbReference type="Pfam" id="PF02769">
    <property type="entry name" value="AIRS_C"/>
    <property type="match status" value="1"/>
</dbReference>
<dbReference type="UniPathway" id="UPA00060">
    <property type="reaction ID" value="UER00142"/>
</dbReference>
<feature type="domain" description="PurM-like N-terminal" evidence="3">
    <location>
        <begin position="26"/>
        <end position="136"/>
    </location>
</feature>
<comment type="caution">
    <text evidence="2">Lacks conserved residue(s) required for the propagation of feature annotation.</text>
</comment>
<comment type="function">
    <text evidence="2">Catalyzes the ATP-dependent phosphorylation of thiamine-monophosphate (TMP) to form thiamine-pyrophosphate (TPP), the active form of vitamin B1.</text>
</comment>
<dbReference type="InterPro" id="IPR006283">
    <property type="entry name" value="ThiL-like"/>
</dbReference>
<keyword evidence="2" id="KW-0067">ATP-binding</keyword>
<feature type="binding site" evidence="2">
    <location>
        <position position="45"/>
    </location>
    <ligand>
        <name>Mg(2+)</name>
        <dbReference type="ChEBI" id="CHEBI:18420"/>
        <label>2</label>
    </ligand>
</feature>